<keyword evidence="4 5" id="KW-0472">Membrane</keyword>
<feature type="domain" description="NfeD-like C-terminal" evidence="6">
    <location>
        <begin position="90"/>
        <end position="143"/>
    </location>
</feature>
<evidence type="ECO:0000256" key="3">
    <source>
        <dbReference type="ARBA" id="ARBA00022989"/>
    </source>
</evidence>
<dbReference type="AlphaFoldDB" id="A0A7K0EII7"/>
<evidence type="ECO:0000256" key="2">
    <source>
        <dbReference type="ARBA" id="ARBA00022692"/>
    </source>
</evidence>
<comment type="subcellular location">
    <subcellularLocation>
        <location evidence="1">Membrane</location>
        <topology evidence="1">Multi-pass membrane protein</topology>
    </subcellularLocation>
</comment>
<dbReference type="SUPFAM" id="SSF141322">
    <property type="entry name" value="NfeD domain-like"/>
    <property type="match status" value="1"/>
</dbReference>
<dbReference type="InterPro" id="IPR002810">
    <property type="entry name" value="NfeD-like_C"/>
</dbReference>
<accession>A0A7K0EII7</accession>
<sequence length="157" mass="17628">MDFITWPQLWVLLGILFLIAELLSVSFVFAFLSVGAFLTALVTVVGVTPDLENQLFCFAAVTILTLVTGRKPLRRWFESRTKKQEYVESVGDKATVTETIPAHGEGRIFYRGTEWSAVSENDESIIAGQSVVIRRMEGSRAVVFKLNEQLTIKNEQI</sequence>
<evidence type="ECO:0000259" key="6">
    <source>
        <dbReference type="Pfam" id="PF01957"/>
    </source>
</evidence>
<feature type="transmembrane region" description="Helical" evidence="5">
    <location>
        <begin position="53"/>
        <end position="73"/>
    </location>
</feature>
<dbReference type="InterPro" id="IPR052165">
    <property type="entry name" value="Membrane_assoc_protease"/>
</dbReference>
<dbReference type="PANTHER" id="PTHR33507">
    <property type="entry name" value="INNER MEMBRANE PROTEIN YBBJ"/>
    <property type="match status" value="1"/>
</dbReference>
<feature type="transmembrane region" description="Helical" evidence="5">
    <location>
        <begin position="12"/>
        <end position="41"/>
    </location>
</feature>
<dbReference type="EMBL" id="WJXZ01000005">
    <property type="protein sequence ID" value="MRS61565.1"/>
    <property type="molecule type" value="Genomic_DNA"/>
</dbReference>
<keyword evidence="3 5" id="KW-1133">Transmembrane helix</keyword>
<dbReference type="RefSeq" id="WP_154174955.1">
    <property type="nucleotide sequence ID" value="NZ_WJXZ01000005.1"/>
</dbReference>
<evidence type="ECO:0000313" key="7">
    <source>
        <dbReference type="EMBL" id="MRS61565.1"/>
    </source>
</evidence>
<evidence type="ECO:0000256" key="4">
    <source>
        <dbReference type="ARBA" id="ARBA00023136"/>
    </source>
</evidence>
<dbReference type="GO" id="GO:0005886">
    <property type="term" value="C:plasma membrane"/>
    <property type="evidence" value="ECO:0007669"/>
    <property type="project" value="TreeGrafter"/>
</dbReference>
<gene>
    <name evidence="7" type="ORF">GJJ30_09725</name>
</gene>
<dbReference type="OrthoDB" id="962644at2"/>
<evidence type="ECO:0000313" key="8">
    <source>
        <dbReference type="Proteomes" id="UP000441754"/>
    </source>
</evidence>
<keyword evidence="2 5" id="KW-0812">Transmembrane</keyword>
<reference evidence="7 8" key="1">
    <citation type="journal article" date="2018" name="Antonie Van Leeuwenhoek">
        <title>Larkinella terrae sp. nov., isolated from soil on Jeju Island, South Korea.</title>
        <authorList>
            <person name="Ten L.N."/>
            <person name="Jeon J."/>
            <person name="Park S.J."/>
            <person name="Park S."/>
            <person name="Lee S.Y."/>
            <person name="Kim M.K."/>
            <person name="Jung H.Y."/>
        </authorList>
    </citation>
    <scope>NUCLEOTIDE SEQUENCE [LARGE SCALE GENOMIC DNA]</scope>
    <source>
        <strain evidence="7 8">KCTC 52001</strain>
    </source>
</reference>
<protein>
    <submittedName>
        <fullName evidence="7">NfeD family protein</fullName>
    </submittedName>
</protein>
<name>A0A7K0EII7_9BACT</name>
<dbReference type="Pfam" id="PF01957">
    <property type="entry name" value="NfeD"/>
    <property type="match status" value="1"/>
</dbReference>
<proteinExistence type="predicted"/>
<dbReference type="InterPro" id="IPR012340">
    <property type="entry name" value="NA-bd_OB-fold"/>
</dbReference>
<dbReference type="Gene3D" id="2.40.50.140">
    <property type="entry name" value="Nucleic acid-binding proteins"/>
    <property type="match status" value="1"/>
</dbReference>
<dbReference type="Proteomes" id="UP000441754">
    <property type="component" value="Unassembled WGS sequence"/>
</dbReference>
<keyword evidence="8" id="KW-1185">Reference proteome</keyword>
<organism evidence="7 8">
    <name type="scientific">Larkinella terrae</name>
    <dbReference type="NCBI Taxonomy" id="2025311"/>
    <lineage>
        <taxon>Bacteria</taxon>
        <taxon>Pseudomonadati</taxon>
        <taxon>Bacteroidota</taxon>
        <taxon>Cytophagia</taxon>
        <taxon>Cytophagales</taxon>
        <taxon>Spirosomataceae</taxon>
        <taxon>Larkinella</taxon>
    </lineage>
</organism>
<dbReference type="PANTHER" id="PTHR33507:SF3">
    <property type="entry name" value="INNER MEMBRANE PROTEIN YBBJ"/>
    <property type="match status" value="1"/>
</dbReference>
<evidence type="ECO:0000256" key="1">
    <source>
        <dbReference type="ARBA" id="ARBA00004141"/>
    </source>
</evidence>
<comment type="caution">
    <text evidence="7">The sequence shown here is derived from an EMBL/GenBank/DDBJ whole genome shotgun (WGS) entry which is preliminary data.</text>
</comment>
<evidence type="ECO:0000256" key="5">
    <source>
        <dbReference type="SAM" id="Phobius"/>
    </source>
</evidence>